<dbReference type="InterPro" id="IPR010071">
    <property type="entry name" value="AA_adenyl_dom"/>
</dbReference>
<dbReference type="Pfam" id="PF00501">
    <property type="entry name" value="AMP-binding"/>
    <property type="match status" value="3"/>
</dbReference>
<dbReference type="InterPro" id="IPR006162">
    <property type="entry name" value="Ppantetheine_attach_site"/>
</dbReference>
<feature type="domain" description="Carrier" evidence="6">
    <location>
        <begin position="888"/>
        <end position="962"/>
    </location>
</feature>
<dbReference type="Gene3D" id="2.30.38.10">
    <property type="entry name" value="Luciferase, Domain 3"/>
    <property type="match status" value="3"/>
</dbReference>
<reference evidence="7" key="1">
    <citation type="journal article" date="2020" name="Fungal Divers.">
        <title>Resolving the Mortierellaceae phylogeny through synthesis of multi-gene phylogenetics and phylogenomics.</title>
        <authorList>
            <person name="Vandepol N."/>
            <person name="Liber J."/>
            <person name="Desiro A."/>
            <person name="Na H."/>
            <person name="Kennedy M."/>
            <person name="Barry K."/>
            <person name="Grigoriev I.V."/>
            <person name="Miller A.N."/>
            <person name="O'Donnell K."/>
            <person name="Stajich J.E."/>
            <person name="Bonito G."/>
        </authorList>
    </citation>
    <scope>NUCLEOTIDE SEQUENCE</scope>
    <source>
        <strain evidence="7">CK1249</strain>
    </source>
</reference>
<dbReference type="SUPFAM" id="SSF52777">
    <property type="entry name" value="CoA-dependent acyltransferases"/>
    <property type="match status" value="7"/>
</dbReference>
<dbReference type="OrthoDB" id="329835at2759"/>
<evidence type="ECO:0000256" key="1">
    <source>
        <dbReference type="ARBA" id="ARBA00022450"/>
    </source>
</evidence>
<dbReference type="PANTHER" id="PTHR45527:SF1">
    <property type="entry name" value="FATTY ACID SYNTHASE"/>
    <property type="match status" value="1"/>
</dbReference>
<dbReference type="Gene3D" id="3.30.559.30">
    <property type="entry name" value="Nonribosomal peptide synthetase, condensation domain"/>
    <property type="match status" value="4"/>
</dbReference>
<dbReference type="NCBIfam" id="NF003417">
    <property type="entry name" value="PRK04813.1"/>
    <property type="match status" value="3"/>
</dbReference>
<gene>
    <name evidence="7" type="ORF">BGZ70_008863</name>
</gene>
<feature type="domain" description="Carrier" evidence="6">
    <location>
        <begin position="2967"/>
        <end position="3041"/>
    </location>
</feature>
<keyword evidence="8" id="KW-1185">Reference proteome</keyword>
<dbReference type="FunFam" id="2.30.38.10:FF:000001">
    <property type="entry name" value="Non-ribosomal peptide synthetase PvdI"/>
    <property type="match status" value="3"/>
</dbReference>
<comment type="similarity">
    <text evidence="4">Belongs to the NRP synthetase family.</text>
</comment>
<dbReference type="FunFam" id="3.30.300.30:FF:000010">
    <property type="entry name" value="Enterobactin synthetase component F"/>
    <property type="match status" value="3"/>
</dbReference>
<dbReference type="GO" id="GO:0044550">
    <property type="term" value="P:secondary metabolite biosynthetic process"/>
    <property type="evidence" value="ECO:0007669"/>
    <property type="project" value="TreeGrafter"/>
</dbReference>
<evidence type="ECO:0000313" key="7">
    <source>
        <dbReference type="EMBL" id="KAF9959374.1"/>
    </source>
</evidence>
<dbReference type="FunFam" id="3.40.50.980:FF:000001">
    <property type="entry name" value="Non-ribosomal peptide synthetase"/>
    <property type="match status" value="3"/>
</dbReference>
<sequence>MLELSNGRETTPADEFVATASIDLLSNIQELAEQISHDELGDAVGSLSVSRGDILAGFKDTRSRAESNETVHNSPSGSPGLSPDFKSLAMPKMATEIRYYSEPMTRQPSETSSVSTLQAGGSEDEIIPSVNFKVPADPKQKVFATRALELPTDRRRPAEFSSAGEELRFLLDAPLKQLLTTLGHDSGSRLATVVLVAWSILLARLSGEDSFIVGMGQVDELVLPSKALPVHVDLLGEPNTLQLLERVKHALAVAAVHSSAKAEGTTVPTEEEKGAPYQVALYSHSGGFAQPLTGHVSVMCDLELHLLQDKEDAALSIRYASALYNKETIEGYAGYLKAILENMVASGGQSITTFDITSSAEKTLVLETWNESAAEFPADRCIHQLFEQQVKRSPDAIAVVHGEQILTYRELNAVADRLACQLVEAGVNRGDLVAFLLHKSVELVTTQLAVLKIGAAYVPIDPKAPVERQAFIAKDSAAVLLVTDITTNIPSPLELPLLRFDVAVLSSMEMNGRYPEVAVSSLDTAYVMYTSGSTGVPKGVMVPHRGIARLVINNGFADIGPEDRVAFATNPSFDPSTFDVWAALVNGARMIVIDNDTYLDAHRLAKALDHHQVTSLILTMALFHQYAFIIGSALSKLKYLICGGEQALVEAFSEVLQHGGPVRLLNVYGPTEATVIATTYEATSVINQLDRMPIGRPMSNTQAYVLDKYHHPVPLGVVGELYIGGPGVANGYLNRPELTAERFLADPFSKVPGARMYKSGDLVRYLPDGNLIFMGRNDDQVKVRGFRIELGEIEERLAEHSQVREVIVLATGEGSDNKRLVAYVVATPADDNLALTLQRHLATSLPEYMIPSAFVRMDVFPLTNNGKVDRRALPEPDEDSFVRQIYEAPVGEMEEVIANIWSDLLAVSQISRHDSFFALGGHSLMSIKMLDRLHRLGLTVSIKTLFESPSLRVLAEALSKHRAFTVPPNIIKPETTRLTPEMLPLIDLTQDDIDRIVENVPGGLSNIQDIYSLAPLQDGILFHHLLGTEGDPYVLISHLAFQDRVLLDEYLSAFQKAVDRHDILPFGPGSIDHHLISDHVSIEKMNAEVEKILQGQGDALPTPSQFRDFIAQVRAGPTQNEHEVFFKEMLSDIDEPTLPFGLSEIHNNGDEVHEAHMVLPQSMNDRLRAQAKKLGVSVAALCHAAWAQVLAQTSGHDHVVFGTVLVGGLLGEQSDQAGMGITINTLPFRCDMDERSVHDCVYQIHSRLAALVEHENASLALAQRCSSVPSGAPLFSALLNFRHTLMPTSDADDIEFTSREERVNHEGIEFLGAQERTNYPFTLSVEDFGSALGLTAQILQPVDPKAVCGYMEQALNSLVIALEASHDMPVSRLDVLPAEERTKLLHVWNATDSPFPDHLLVHQIFGQQVKQSPSAIAAEHGELSICYGELDSKANRLARQLIKRGVEAGDCVATYMQRSFELIIAQLAILKAGAVYVPIDIKAPVERQAYIASDSGAKLLITDESTNVHAQIQVPVLRLCANQDGLDDVQVDGFVEVLSSSNATAYVMYTSGSTGLPKGVMVPHCGIARLAINSGYAEIGPEDRIAFVANPAFDASTFDVWTALLNGARLVILDNDNYLDAHRLAESLDRYRITAILLTSALFHQYAFIIGPALSRLKYLVCGGEQGLIEAFSEVLRHGGPVRLINAYGPTENTVIATTYEGTSTVSLLDRLPIGRPMSNTRVYVLDKNRSPVPIGAVGELYISGSGVANGYLNRPELTAERFLADPFSSVPGARMYKSGDLVRYLPDGNLVFMGRNDDQVKIRGFRIELGEIEERLSEHFQVREVAVLAVGESSSDKRLVAYVVSDPRDNLVQTLRDHLAATLPEYMIPSAFVRLDALPMTNNGKVDRRALPEPDSSSYITQEYIAPQGDIEIALAGMWLDLLKIDRVGRYDNFFVLGGHSLLAVRLMNRVSTLGVQLPLSTMFSSPTLSALAEVVSNKISQEQSMNENIPFVSRKGPLDVSLAQQRLWVLAQLEGVSENYHVPVALRLRGDLNQAALERTLNSLFARHEALRTVFVPVNGQPKVQLLSAEDGLPLVLHNLQEVQDKETMAKQLAALEATAPFDMEKGPLVRAQLIKLAEDEHIFLLTQHHIITDGWSLGVMFRELNELYEAHRADVPSTLALFSIQYPDYAAWQREWLTGDRLKEQAAYWRETLAGAPVSIELPTDRPRPPRQSHAGAAVPIRLDAQLTRALKILSQRNGVTLFMTVLAAWSAVLARLSGQEDLVIGTPTANRNHPQVEQMIGFFVNTLALRLDVSGDPSAVQLLERVRKTTIAAQANQDLSFEQVVEIAQPPRRMDQTPLFQVLFAWQNNDVSILRLQDVEATVEATQYATIKFDLELDMTEVSDEVHGSLRYSTALYERDTIDRHVGYLEAMLQWMTTNLEHSISVAPILGSAEQELLLQTWNNVNVPYPDDRCVHRLFEDQVERTPEAIAIVHDDRSLTYNSLNRRANRLALKLIGLGAQPGDNIAILLERSFELVIAQLAILKVGAAYVPIDVKAPVERQSYIASNSGSKLLITTENVEVPVQIQTPLLRLSADQTDNEDVRDVVNNSLHTSTSSDAIANIMYTSGSTGLPKGVMVTHRGIARLSINNGFADFDGSDRVAFSSNPSFDPSTFEVWASLLTGAQLVIIDSETFLNPRLLAAELVRRQVTFLHMTNALLHQYAFIIGETLSKLKYLTGAAEQGSIKAYSAVLSYGGTVRLLNRYGPTEATVDATAYVATSAITQLDRLPIGRPTNNTPVYVLDKHRKPVPIGVVGELYIGGPGVASGYLGRPDLTAERFVPDPFSSIQGSRMYRAGDLVRYLPDGNIVFLGRNDDQVKVRGYRIELGEIQVRLAEHPQVREVAVLVTGESDDDKRIVAYVVSAPDDNLVQILRDHLAATLPEYMIPSAFVRLDALPLTNNGKVDRRALPEPDSSSFVTREYVAPQGELEVALAAMWSEVLRIGRVGRHDNFFMLGGHSLLAVRLMNRVSTLGVQLPLSTIFSSPTLSALAEVVSSKISTEVLPHSTITATPRNGPLEVSFAQQRLWFLAQMEGVSDIYHVPVTLRLRGTLNQGALEKALDSLFARHEALRTIFVPVNGQPKVQLLSADDGIPFVLYNLQDVQDKETMAKQLAAQEATAPFNMGKGPLVRAKLIKLAEDEHIFLLTQHHIITDGWSLGVMFRELNELYGAHCADVPSTLALFSIQYPDYAAWQREWLTGDRLKEQAAYWRETLAGAPVSIELPTDRPRPPRQSHAGAAVPIRLDAQLTRALKILSQRNGATLFMTVLAAWSAVLARLSGQEDLVIGTPTANRNHPQVEHMIGFFVNTLALRLD</sequence>
<dbReference type="PROSITE" id="PS00455">
    <property type="entry name" value="AMP_BINDING"/>
    <property type="match status" value="3"/>
</dbReference>
<dbReference type="FunFam" id="3.40.50.12780:FF:000012">
    <property type="entry name" value="Non-ribosomal peptide synthetase"/>
    <property type="match status" value="3"/>
</dbReference>
<dbReference type="SUPFAM" id="SSF47336">
    <property type="entry name" value="ACP-like"/>
    <property type="match status" value="3"/>
</dbReference>
<dbReference type="InterPro" id="IPR045851">
    <property type="entry name" value="AMP-bd_C_sf"/>
</dbReference>
<dbReference type="InterPro" id="IPR025110">
    <property type="entry name" value="AMP-bd_C"/>
</dbReference>
<dbReference type="InterPro" id="IPR020845">
    <property type="entry name" value="AMP-binding_CS"/>
</dbReference>
<dbReference type="GO" id="GO:0016874">
    <property type="term" value="F:ligase activity"/>
    <property type="evidence" value="ECO:0007669"/>
    <property type="project" value="UniProtKB-KW"/>
</dbReference>
<dbReference type="InterPro" id="IPR036736">
    <property type="entry name" value="ACP-like_sf"/>
</dbReference>
<feature type="region of interest" description="Disordered" evidence="5">
    <location>
        <begin position="61"/>
        <end position="84"/>
    </location>
</feature>
<accession>A0A9P6M1A2</accession>
<dbReference type="CDD" id="cd19531">
    <property type="entry name" value="LCL_NRPS-like"/>
    <property type="match status" value="2"/>
</dbReference>
<dbReference type="PROSITE" id="PS00012">
    <property type="entry name" value="PHOSPHOPANTETHEINE"/>
    <property type="match status" value="1"/>
</dbReference>
<organism evidence="7 8">
    <name type="scientific">Mortierella alpina</name>
    <name type="common">Oleaginous fungus</name>
    <name type="synonym">Mortierella renispora</name>
    <dbReference type="NCBI Taxonomy" id="64518"/>
    <lineage>
        <taxon>Eukaryota</taxon>
        <taxon>Fungi</taxon>
        <taxon>Fungi incertae sedis</taxon>
        <taxon>Mucoromycota</taxon>
        <taxon>Mortierellomycotina</taxon>
        <taxon>Mortierellomycetes</taxon>
        <taxon>Mortierellales</taxon>
        <taxon>Mortierellaceae</taxon>
        <taxon>Mortierella</taxon>
    </lineage>
</organism>
<dbReference type="Pfam" id="PF13193">
    <property type="entry name" value="AMP-binding_C"/>
    <property type="match status" value="3"/>
</dbReference>
<evidence type="ECO:0000313" key="8">
    <source>
        <dbReference type="Proteomes" id="UP000738359"/>
    </source>
</evidence>
<keyword evidence="2" id="KW-0597">Phosphoprotein</keyword>
<dbReference type="Proteomes" id="UP000738359">
    <property type="component" value="Unassembled WGS sequence"/>
</dbReference>
<proteinExistence type="inferred from homology"/>
<protein>
    <recommendedName>
        <fullName evidence="6">Carrier domain-containing protein</fullName>
    </recommendedName>
</protein>
<evidence type="ECO:0000256" key="4">
    <source>
        <dbReference type="ARBA" id="ARBA00029454"/>
    </source>
</evidence>
<dbReference type="Pfam" id="PF00550">
    <property type="entry name" value="PP-binding"/>
    <property type="match status" value="3"/>
</dbReference>
<evidence type="ECO:0000256" key="5">
    <source>
        <dbReference type="SAM" id="MobiDB-lite"/>
    </source>
</evidence>
<dbReference type="NCBIfam" id="TIGR01733">
    <property type="entry name" value="AA-adenyl-dom"/>
    <property type="match status" value="3"/>
</dbReference>
<dbReference type="InterPro" id="IPR023213">
    <property type="entry name" value="CAT-like_dom_sf"/>
</dbReference>
<dbReference type="EMBL" id="JAAAHY010000673">
    <property type="protein sequence ID" value="KAF9959374.1"/>
    <property type="molecule type" value="Genomic_DNA"/>
</dbReference>
<evidence type="ECO:0000256" key="3">
    <source>
        <dbReference type="ARBA" id="ARBA00022598"/>
    </source>
</evidence>
<dbReference type="Gene3D" id="1.10.1200.10">
    <property type="entry name" value="ACP-like"/>
    <property type="match status" value="3"/>
</dbReference>
<dbReference type="CDD" id="cd12117">
    <property type="entry name" value="A_NRPS_Srf_like"/>
    <property type="match status" value="3"/>
</dbReference>
<feature type="compositionally biased region" description="Polar residues" evidence="5">
    <location>
        <begin position="70"/>
        <end position="79"/>
    </location>
</feature>
<evidence type="ECO:0000259" key="6">
    <source>
        <dbReference type="PROSITE" id="PS50075"/>
    </source>
</evidence>
<dbReference type="GO" id="GO:0043041">
    <property type="term" value="P:amino acid activation for nonribosomal peptide biosynthetic process"/>
    <property type="evidence" value="ECO:0007669"/>
    <property type="project" value="TreeGrafter"/>
</dbReference>
<keyword evidence="3" id="KW-0436">Ligase</keyword>
<name>A0A9P6M1A2_MORAP</name>
<dbReference type="InterPro" id="IPR000873">
    <property type="entry name" value="AMP-dep_synth/lig_dom"/>
</dbReference>
<dbReference type="GO" id="GO:0031177">
    <property type="term" value="F:phosphopantetheine binding"/>
    <property type="evidence" value="ECO:0007669"/>
    <property type="project" value="InterPro"/>
</dbReference>
<dbReference type="Pfam" id="PF00668">
    <property type="entry name" value="Condensation"/>
    <property type="match status" value="3"/>
</dbReference>
<dbReference type="SMART" id="SM00823">
    <property type="entry name" value="PKS_PP"/>
    <property type="match status" value="3"/>
</dbReference>
<dbReference type="Gene3D" id="3.40.50.980">
    <property type="match status" value="6"/>
</dbReference>
<dbReference type="PROSITE" id="PS50075">
    <property type="entry name" value="CARRIER"/>
    <property type="match status" value="3"/>
</dbReference>
<comment type="caution">
    <text evidence="7">The sequence shown here is derived from an EMBL/GenBank/DDBJ whole genome shotgun (WGS) entry which is preliminary data.</text>
</comment>
<keyword evidence="1" id="KW-0596">Phosphopantetheine</keyword>
<dbReference type="CDD" id="cd19544">
    <property type="entry name" value="E-C_NRPS"/>
    <property type="match status" value="1"/>
</dbReference>
<dbReference type="FunFam" id="1.10.1200.10:FF:000005">
    <property type="entry name" value="Nonribosomal peptide synthetase 1"/>
    <property type="match status" value="3"/>
</dbReference>
<dbReference type="Gene3D" id="3.30.300.30">
    <property type="match status" value="3"/>
</dbReference>
<dbReference type="GO" id="GO:0005829">
    <property type="term" value="C:cytosol"/>
    <property type="evidence" value="ECO:0007669"/>
    <property type="project" value="TreeGrafter"/>
</dbReference>
<feature type="domain" description="Carrier" evidence="6">
    <location>
        <begin position="1907"/>
        <end position="1981"/>
    </location>
</feature>
<dbReference type="InterPro" id="IPR009081">
    <property type="entry name" value="PP-bd_ACP"/>
</dbReference>
<dbReference type="InterPro" id="IPR001242">
    <property type="entry name" value="Condensation_dom"/>
</dbReference>
<dbReference type="SUPFAM" id="SSF56801">
    <property type="entry name" value="Acetyl-CoA synthetase-like"/>
    <property type="match status" value="3"/>
</dbReference>
<dbReference type="PANTHER" id="PTHR45527">
    <property type="entry name" value="NONRIBOSOMAL PEPTIDE SYNTHETASE"/>
    <property type="match status" value="1"/>
</dbReference>
<dbReference type="Gene3D" id="3.30.559.10">
    <property type="entry name" value="Chloramphenicol acetyltransferase-like domain"/>
    <property type="match status" value="3"/>
</dbReference>
<feature type="non-terminal residue" evidence="7">
    <location>
        <position position="3356"/>
    </location>
</feature>
<dbReference type="InterPro" id="IPR020806">
    <property type="entry name" value="PKS_PP-bd"/>
</dbReference>
<evidence type="ECO:0000256" key="2">
    <source>
        <dbReference type="ARBA" id="ARBA00022553"/>
    </source>
</evidence>